<dbReference type="PANTHER" id="PTHR11265:SF0">
    <property type="entry name" value="12S RRNA N4-METHYLCYTIDINE METHYLTRANSFERASE"/>
    <property type="match status" value="1"/>
</dbReference>
<evidence type="ECO:0000256" key="1">
    <source>
        <dbReference type="ARBA" id="ARBA00010396"/>
    </source>
</evidence>
<feature type="binding site" evidence="6">
    <location>
        <position position="107"/>
    </location>
    <ligand>
        <name>S-adenosyl-L-methionine</name>
        <dbReference type="ChEBI" id="CHEBI:59789"/>
    </ligand>
</feature>
<dbReference type="InterPro" id="IPR023397">
    <property type="entry name" value="SAM-dep_MeTrfase_MraW_recog"/>
</dbReference>
<dbReference type="KEGG" id="tli:Tlie_0970"/>
<keyword evidence="4 6" id="KW-0808">Transferase</keyword>
<comment type="similarity">
    <text evidence="1 6">Belongs to the methyltransferase superfamily. RsmH family.</text>
</comment>
<dbReference type="EC" id="2.1.1.199" evidence="6"/>
<comment type="subcellular location">
    <subcellularLocation>
        <location evidence="6">Cytoplasm</location>
    </subcellularLocation>
</comment>
<dbReference type="EMBL" id="CP003096">
    <property type="protein sequence ID" value="AER66703.1"/>
    <property type="molecule type" value="Genomic_DNA"/>
</dbReference>
<keyword evidence="8" id="KW-1185">Reference proteome</keyword>
<protein>
    <recommendedName>
        <fullName evidence="6">Ribosomal RNA small subunit methyltransferase H</fullName>
        <ecNumber evidence="6">2.1.1.199</ecNumber>
    </recommendedName>
    <alternativeName>
        <fullName evidence="6">16S rRNA m(4)C1402 methyltransferase</fullName>
    </alternativeName>
    <alternativeName>
        <fullName evidence="6">rRNA (cytosine-N(4)-)-methyltransferase RsmH</fullName>
    </alternativeName>
</protein>
<feature type="binding site" evidence="6">
    <location>
        <position position="79"/>
    </location>
    <ligand>
        <name>S-adenosyl-L-methionine</name>
        <dbReference type="ChEBI" id="CHEBI:59789"/>
    </ligand>
</feature>
<dbReference type="Pfam" id="PF01795">
    <property type="entry name" value="Methyltransf_5"/>
    <property type="match status" value="1"/>
</dbReference>
<evidence type="ECO:0000313" key="8">
    <source>
        <dbReference type="Proteomes" id="UP000005868"/>
    </source>
</evidence>
<name>G7VA03_THELD</name>
<dbReference type="HOGENOM" id="CLU_038422_2_0_0"/>
<reference evidence="7 8" key="2">
    <citation type="journal article" date="2012" name="Stand. Genomic Sci.">
        <title>Genome sequence of the moderately thermophilic, amino-acid-degrading and sulfur-reducing bacterium Thermovirga lienii type strain (Cas60314(T)).</title>
        <authorList>
            <person name="Goker M."/>
            <person name="Saunders E."/>
            <person name="Lapidus A."/>
            <person name="Nolan M."/>
            <person name="Lucas S."/>
            <person name="Hammon N."/>
            <person name="Deshpande S."/>
            <person name="Cheng J.F."/>
            <person name="Han C."/>
            <person name="Tapia R."/>
            <person name="Goodwin L.A."/>
            <person name="Pitluck S."/>
            <person name="Liolios K."/>
            <person name="Mavromatis K."/>
            <person name="Pagani I."/>
            <person name="Ivanova N."/>
            <person name="Mikhailova N."/>
            <person name="Pati A."/>
            <person name="Chen A."/>
            <person name="Palaniappan K."/>
            <person name="Land M."/>
            <person name="Chang Y.J."/>
            <person name="Jeffries C.D."/>
            <person name="Brambilla E.M."/>
            <person name="Rohde M."/>
            <person name="Spring S."/>
            <person name="Detter J.C."/>
            <person name="Woyke T."/>
            <person name="Bristow J."/>
            <person name="Eisen J.A."/>
            <person name="Markowitz V."/>
            <person name="Hugenholtz P."/>
            <person name="Kyrpides N.C."/>
            <person name="Klenk H.P."/>
        </authorList>
    </citation>
    <scope>NUCLEOTIDE SEQUENCE [LARGE SCALE GENOMIC DNA]</scope>
    <source>
        <strain evidence="8">ATCC BAA-1197 / DSM 17291 / Cas60314</strain>
    </source>
</reference>
<dbReference type="PIRSF" id="PIRSF004486">
    <property type="entry name" value="MraW"/>
    <property type="match status" value="1"/>
</dbReference>
<evidence type="ECO:0000256" key="3">
    <source>
        <dbReference type="ARBA" id="ARBA00022603"/>
    </source>
</evidence>
<comment type="function">
    <text evidence="6">Specifically methylates the N4 position of cytidine in position 1402 (C1402) of 16S rRNA.</text>
</comment>
<feature type="binding site" evidence="6">
    <location>
        <begin position="33"/>
        <end position="35"/>
    </location>
    <ligand>
        <name>S-adenosyl-L-methionine</name>
        <dbReference type="ChEBI" id="CHEBI:59789"/>
    </ligand>
</feature>
<dbReference type="InterPro" id="IPR029063">
    <property type="entry name" value="SAM-dependent_MTases_sf"/>
</dbReference>
<dbReference type="SUPFAM" id="SSF53335">
    <property type="entry name" value="S-adenosyl-L-methionine-dependent methyltransferases"/>
    <property type="match status" value="1"/>
</dbReference>
<feature type="binding site" evidence="6">
    <location>
        <position position="52"/>
    </location>
    <ligand>
        <name>S-adenosyl-L-methionine</name>
        <dbReference type="ChEBI" id="CHEBI:59789"/>
    </ligand>
</feature>
<dbReference type="Proteomes" id="UP000005868">
    <property type="component" value="Chromosome"/>
</dbReference>
<dbReference type="CDD" id="cd02440">
    <property type="entry name" value="AdoMet_MTases"/>
    <property type="match status" value="1"/>
</dbReference>
<dbReference type="GO" id="GO:0070475">
    <property type="term" value="P:rRNA base methylation"/>
    <property type="evidence" value="ECO:0007669"/>
    <property type="project" value="UniProtKB-UniRule"/>
</dbReference>
<keyword evidence="2 6" id="KW-0698">rRNA processing</keyword>
<dbReference type="HAMAP" id="MF_01007">
    <property type="entry name" value="16SrRNA_methyltr_H"/>
    <property type="match status" value="1"/>
</dbReference>
<proteinExistence type="inferred from homology"/>
<keyword evidence="3 6" id="KW-0489">Methyltransferase</keyword>
<dbReference type="Gene3D" id="1.10.150.170">
    <property type="entry name" value="Putative methyltransferase TM0872, insert domain"/>
    <property type="match status" value="1"/>
</dbReference>
<dbReference type="Gene3D" id="3.40.50.150">
    <property type="entry name" value="Vaccinia Virus protein VP39"/>
    <property type="match status" value="1"/>
</dbReference>
<comment type="catalytic activity">
    <reaction evidence="6">
        <text>cytidine(1402) in 16S rRNA + S-adenosyl-L-methionine = N(4)-methylcytidine(1402) in 16S rRNA + S-adenosyl-L-homocysteine + H(+)</text>
        <dbReference type="Rhea" id="RHEA:42928"/>
        <dbReference type="Rhea" id="RHEA-COMP:10286"/>
        <dbReference type="Rhea" id="RHEA-COMP:10287"/>
        <dbReference type="ChEBI" id="CHEBI:15378"/>
        <dbReference type="ChEBI" id="CHEBI:57856"/>
        <dbReference type="ChEBI" id="CHEBI:59789"/>
        <dbReference type="ChEBI" id="CHEBI:74506"/>
        <dbReference type="ChEBI" id="CHEBI:82748"/>
        <dbReference type="EC" id="2.1.1.199"/>
    </reaction>
</comment>
<dbReference type="eggNOG" id="COG0275">
    <property type="taxonomic scope" value="Bacteria"/>
</dbReference>
<dbReference type="InterPro" id="IPR002903">
    <property type="entry name" value="RsmH"/>
</dbReference>
<dbReference type="GO" id="GO:0005737">
    <property type="term" value="C:cytoplasm"/>
    <property type="evidence" value="ECO:0007669"/>
    <property type="project" value="UniProtKB-SubCell"/>
</dbReference>
<gene>
    <name evidence="6" type="primary">rsmH</name>
    <name evidence="7" type="ordered locus">Tlie_0970</name>
</gene>
<dbReference type="PANTHER" id="PTHR11265">
    <property type="entry name" value="S-ADENOSYL-METHYLTRANSFERASE MRAW"/>
    <property type="match status" value="1"/>
</dbReference>
<reference evidence="8" key="1">
    <citation type="submission" date="2011-10" db="EMBL/GenBank/DDBJ databases">
        <title>The complete genome of chromosome of Thermovirga lienii DSM 17291.</title>
        <authorList>
            <consortium name="US DOE Joint Genome Institute (JGI-PGF)"/>
            <person name="Lucas S."/>
            <person name="Copeland A."/>
            <person name="Lapidus A."/>
            <person name="Glavina del Rio T."/>
            <person name="Dalin E."/>
            <person name="Tice H."/>
            <person name="Bruce D."/>
            <person name="Goodwin L."/>
            <person name="Pitluck S."/>
            <person name="Peters L."/>
            <person name="Mikhailova N."/>
            <person name="Saunders E."/>
            <person name="Kyrpides N."/>
            <person name="Mavromatis K."/>
            <person name="Ivanova N."/>
            <person name="Last F.I."/>
            <person name="Brettin T."/>
            <person name="Detter J.C."/>
            <person name="Han C."/>
            <person name="Larimer F."/>
            <person name="Land M."/>
            <person name="Hauser L."/>
            <person name="Markowitz V."/>
            <person name="Cheng J.-F."/>
            <person name="Hugenholtz P."/>
            <person name="Woyke T."/>
            <person name="Wu D."/>
            <person name="Spring S."/>
            <person name="Schroeder M."/>
            <person name="Brambilla E.-M."/>
            <person name="Klenk H.-P."/>
            <person name="Eisen J.A."/>
        </authorList>
    </citation>
    <scope>NUCLEOTIDE SEQUENCE [LARGE SCALE GENOMIC DNA]</scope>
    <source>
        <strain evidence="8">ATCC BAA-1197 / DSM 17291 / Cas60314</strain>
    </source>
</reference>
<dbReference type="SUPFAM" id="SSF81799">
    <property type="entry name" value="Putative methyltransferase TM0872, insert domain"/>
    <property type="match status" value="1"/>
</dbReference>
<evidence type="ECO:0000313" key="7">
    <source>
        <dbReference type="EMBL" id="AER66703.1"/>
    </source>
</evidence>
<feature type="binding site" evidence="6">
    <location>
        <position position="100"/>
    </location>
    <ligand>
        <name>S-adenosyl-L-methionine</name>
        <dbReference type="ChEBI" id="CHEBI:59789"/>
    </ligand>
</feature>
<keyword evidence="6" id="KW-0963">Cytoplasm</keyword>
<dbReference type="AlphaFoldDB" id="G7VA03"/>
<dbReference type="OrthoDB" id="9806637at2"/>
<dbReference type="GO" id="GO:0071424">
    <property type="term" value="F:rRNA (cytosine-N4-)-methyltransferase activity"/>
    <property type="evidence" value="ECO:0007669"/>
    <property type="project" value="UniProtKB-UniRule"/>
</dbReference>
<dbReference type="NCBIfam" id="TIGR00006">
    <property type="entry name" value="16S rRNA (cytosine(1402)-N(4))-methyltransferase RsmH"/>
    <property type="match status" value="1"/>
</dbReference>
<dbReference type="STRING" id="580340.Tlie_0970"/>
<evidence type="ECO:0000256" key="5">
    <source>
        <dbReference type="ARBA" id="ARBA00022691"/>
    </source>
</evidence>
<organism evidence="7 8">
    <name type="scientific">Thermovirga lienii (strain ATCC BAA-1197 / DSM 17291 / Cas60314)</name>
    <dbReference type="NCBI Taxonomy" id="580340"/>
    <lineage>
        <taxon>Bacteria</taxon>
        <taxon>Thermotogati</taxon>
        <taxon>Synergistota</taxon>
        <taxon>Synergistia</taxon>
        <taxon>Synergistales</taxon>
        <taxon>Thermovirgaceae</taxon>
        <taxon>Thermovirga</taxon>
    </lineage>
</organism>
<evidence type="ECO:0000256" key="2">
    <source>
        <dbReference type="ARBA" id="ARBA00022552"/>
    </source>
</evidence>
<evidence type="ECO:0000256" key="6">
    <source>
        <dbReference type="HAMAP-Rule" id="MF_01007"/>
    </source>
</evidence>
<evidence type="ECO:0000256" key="4">
    <source>
        <dbReference type="ARBA" id="ARBA00022679"/>
    </source>
</evidence>
<keyword evidence="5 6" id="KW-0949">S-adenosyl-L-methionine</keyword>
<sequence length="303" mass="34358">MIEHIPVMLDEVLKAVTNAPSLRRIVDATLGLGGYTKAFLKQWPHVSVLGIDRDSEAIEIAKDKLAEFLDRVKFYNGDFKDLAEILKKIGFTEPDAIVFDLGVSNLQISKEERGFSFDLDGPLDMRMDTTSDLTAEEVINTYSKEALSEIFRKYGEERHASRIAWGICKYRQEHGLIRTTGELVSVIRMTLPAPVQRKMGKNPARRVFQALRIEVNNELKALEEALSGCREVAKEGTVVVVVSYHSLEDKIVKKQFKEWESLGLGRMLSKKVVKPTEEEITRNKKARSAKLRSFIFGERELKG</sequence>
<accession>G7VA03</accession>